<dbReference type="PROSITE" id="PS00189">
    <property type="entry name" value="LIPOYL"/>
    <property type="match status" value="2"/>
</dbReference>
<dbReference type="Gene3D" id="3.30.559.10">
    <property type="entry name" value="Chloramphenicol acetyltransferase-like domain"/>
    <property type="match status" value="1"/>
</dbReference>
<feature type="domain" description="Lipoyl-binding" evidence="11">
    <location>
        <begin position="118"/>
        <end position="192"/>
    </location>
</feature>
<accession>A0A1V8M3N3</accession>
<comment type="function">
    <text evidence="7">The pyruvate dehydrogenase complex catalyzes the overall conversion of pyruvate to acetyl-CoA and CO(2). It contains multiple copies of three enzymatic components: pyruvate dehydrogenase (E1), dihydrolipoamide acetyltransferase (E2) and lipoamide dehydrogenase (E3).</text>
</comment>
<evidence type="ECO:0000256" key="4">
    <source>
        <dbReference type="ARBA" id="ARBA00022737"/>
    </source>
</evidence>
<comment type="caution">
    <text evidence="13">The sequence shown here is derived from an EMBL/GenBank/DDBJ whole genome shotgun (WGS) entry which is preliminary data.</text>
</comment>
<comment type="catalytic activity">
    <reaction evidence="8 9">
        <text>N(6)-[(R)-dihydrolipoyl]-L-lysyl-[protein] + acetyl-CoA = N(6)-[(R)-S(8)-acetyldihydrolipoyl]-L-lysyl-[protein] + CoA</text>
        <dbReference type="Rhea" id="RHEA:17017"/>
        <dbReference type="Rhea" id="RHEA-COMP:10475"/>
        <dbReference type="Rhea" id="RHEA-COMP:10478"/>
        <dbReference type="ChEBI" id="CHEBI:57287"/>
        <dbReference type="ChEBI" id="CHEBI:57288"/>
        <dbReference type="ChEBI" id="CHEBI:83100"/>
        <dbReference type="ChEBI" id="CHEBI:83111"/>
        <dbReference type="EC" id="2.3.1.12"/>
    </reaction>
</comment>
<dbReference type="SUPFAM" id="SSF52777">
    <property type="entry name" value="CoA-dependent acyltransferases"/>
    <property type="match status" value="1"/>
</dbReference>
<dbReference type="CDD" id="cd06849">
    <property type="entry name" value="lipoyl_domain"/>
    <property type="match status" value="2"/>
</dbReference>
<keyword evidence="6 9" id="KW-0012">Acyltransferase</keyword>
<dbReference type="OrthoDB" id="9805770at2"/>
<dbReference type="PANTHER" id="PTHR43178">
    <property type="entry name" value="DIHYDROLIPOAMIDE ACETYLTRANSFERASE COMPONENT OF PYRUVATE DEHYDROGENASE COMPLEX"/>
    <property type="match status" value="1"/>
</dbReference>
<keyword evidence="3 9" id="KW-0808">Transferase</keyword>
<dbReference type="GO" id="GO:0004742">
    <property type="term" value="F:dihydrolipoyllysine-residue acetyltransferase activity"/>
    <property type="evidence" value="ECO:0007669"/>
    <property type="project" value="UniProtKB-UniRule"/>
</dbReference>
<feature type="region of interest" description="Disordered" evidence="10">
    <location>
        <begin position="211"/>
        <end position="245"/>
    </location>
</feature>
<comment type="cofactor">
    <cofactor evidence="9">
        <name>(R)-lipoate</name>
        <dbReference type="ChEBI" id="CHEBI:83088"/>
    </cofactor>
    <text evidence="9">Binds 2 lipoyl cofactors covalently.</text>
</comment>
<dbReference type="GO" id="GO:0031405">
    <property type="term" value="F:lipoic acid binding"/>
    <property type="evidence" value="ECO:0007669"/>
    <property type="project" value="TreeGrafter"/>
</dbReference>
<evidence type="ECO:0000256" key="8">
    <source>
        <dbReference type="ARBA" id="ARBA00048370"/>
    </source>
</evidence>
<dbReference type="InterPro" id="IPR000089">
    <property type="entry name" value="Biotin_lipoyl"/>
</dbReference>
<evidence type="ECO:0000256" key="5">
    <source>
        <dbReference type="ARBA" id="ARBA00022823"/>
    </source>
</evidence>
<evidence type="ECO:0000256" key="10">
    <source>
        <dbReference type="SAM" id="MobiDB-lite"/>
    </source>
</evidence>
<feature type="compositionally biased region" description="Polar residues" evidence="10">
    <location>
        <begin position="211"/>
        <end position="224"/>
    </location>
</feature>
<dbReference type="InterPro" id="IPR011053">
    <property type="entry name" value="Single_hybrid_motif"/>
</dbReference>
<protein>
    <recommendedName>
        <fullName evidence="9">Acetyltransferase component of pyruvate dehydrogenase complex</fullName>
        <ecNumber evidence="9">2.3.1.12</ecNumber>
    </recommendedName>
</protein>
<dbReference type="Pfam" id="PF02817">
    <property type="entry name" value="E3_binding"/>
    <property type="match status" value="1"/>
</dbReference>
<keyword evidence="4" id="KW-0677">Repeat</keyword>
<dbReference type="PROSITE" id="PS50968">
    <property type="entry name" value="BIOTINYL_LIPOYL"/>
    <property type="match status" value="2"/>
</dbReference>
<dbReference type="GO" id="GO:0005737">
    <property type="term" value="C:cytoplasm"/>
    <property type="evidence" value="ECO:0007669"/>
    <property type="project" value="TreeGrafter"/>
</dbReference>
<evidence type="ECO:0000256" key="3">
    <source>
        <dbReference type="ARBA" id="ARBA00022679"/>
    </source>
</evidence>
<gene>
    <name evidence="13" type="ORF">AU255_13830</name>
</gene>
<dbReference type="InterPro" id="IPR006256">
    <property type="entry name" value="AcTrfase_Pyrv_DH_cplx"/>
</dbReference>
<dbReference type="EMBL" id="LPUF01000002">
    <property type="protein sequence ID" value="OQK16177.1"/>
    <property type="molecule type" value="Genomic_DNA"/>
</dbReference>
<dbReference type="InterPro" id="IPR004167">
    <property type="entry name" value="PSBD"/>
</dbReference>
<feature type="domain" description="Peripheral subunit-binding (PSBD)" evidence="12">
    <location>
        <begin position="245"/>
        <end position="283"/>
    </location>
</feature>
<evidence type="ECO:0000256" key="7">
    <source>
        <dbReference type="ARBA" id="ARBA00025211"/>
    </source>
</evidence>
<dbReference type="PANTHER" id="PTHR43178:SF2">
    <property type="entry name" value="DIHYDROLIPOYLLYSINE-RESIDUE ACETYLTRANSFERASE COMPONENT OF PYRUVATE DEHYDROGENASE COMPLEX"/>
    <property type="match status" value="1"/>
</dbReference>
<dbReference type="InterPro" id="IPR036625">
    <property type="entry name" value="E3-bd_dom_sf"/>
</dbReference>
<dbReference type="GO" id="GO:0045254">
    <property type="term" value="C:pyruvate dehydrogenase complex"/>
    <property type="evidence" value="ECO:0007669"/>
    <property type="project" value="UniProtKB-UniRule"/>
</dbReference>
<dbReference type="InterPro" id="IPR003016">
    <property type="entry name" value="2-oxoA_DH_lipoyl-BS"/>
</dbReference>
<name>A0A1V8M3N3_9GAMM</name>
<evidence type="ECO:0000259" key="12">
    <source>
        <dbReference type="PROSITE" id="PS51826"/>
    </source>
</evidence>
<dbReference type="Gene3D" id="2.40.50.100">
    <property type="match status" value="2"/>
</dbReference>
<reference evidence="13 14" key="1">
    <citation type="submission" date="2015-12" db="EMBL/GenBank/DDBJ databases">
        <authorList>
            <person name="Shamseldin A."/>
            <person name="Moawad H."/>
            <person name="Abd El-Rahim W.M."/>
            <person name="Sadowsky M.J."/>
        </authorList>
    </citation>
    <scope>NUCLEOTIDE SEQUENCE [LARGE SCALE GENOMIC DNA]</scope>
    <source>
        <strain evidence="13 14">WF1</strain>
    </source>
</reference>
<dbReference type="NCBIfam" id="TIGR01348">
    <property type="entry name" value="PDHac_trf_long"/>
    <property type="match status" value="1"/>
</dbReference>
<evidence type="ECO:0000313" key="13">
    <source>
        <dbReference type="EMBL" id="OQK16177.1"/>
    </source>
</evidence>
<evidence type="ECO:0000256" key="1">
    <source>
        <dbReference type="ARBA" id="ARBA00007317"/>
    </source>
</evidence>
<evidence type="ECO:0000256" key="6">
    <source>
        <dbReference type="ARBA" id="ARBA00023315"/>
    </source>
</evidence>
<dbReference type="InterPro" id="IPR023213">
    <property type="entry name" value="CAT-like_dom_sf"/>
</dbReference>
<keyword evidence="14" id="KW-1185">Reference proteome</keyword>
<dbReference type="SUPFAM" id="SSF47005">
    <property type="entry name" value="Peripheral subunit-binding domain of 2-oxo acid dehydrogenase complex"/>
    <property type="match status" value="1"/>
</dbReference>
<evidence type="ECO:0000256" key="9">
    <source>
        <dbReference type="RuleBase" id="RU361137"/>
    </source>
</evidence>
<dbReference type="Pfam" id="PF00198">
    <property type="entry name" value="2-oxoacid_dh"/>
    <property type="match status" value="1"/>
</dbReference>
<dbReference type="PROSITE" id="PS51826">
    <property type="entry name" value="PSBD"/>
    <property type="match status" value="1"/>
</dbReference>
<organism evidence="13 14">
    <name type="scientific">Methyloprofundus sedimenti</name>
    <dbReference type="NCBI Taxonomy" id="1420851"/>
    <lineage>
        <taxon>Bacteria</taxon>
        <taxon>Pseudomonadati</taxon>
        <taxon>Pseudomonadota</taxon>
        <taxon>Gammaproteobacteria</taxon>
        <taxon>Methylococcales</taxon>
        <taxon>Methylococcaceae</taxon>
        <taxon>Methyloprofundus</taxon>
    </lineage>
</organism>
<dbReference type="InterPro" id="IPR050743">
    <property type="entry name" value="2-oxoacid_DH_E2_comp"/>
</dbReference>
<dbReference type="FunFam" id="3.30.559.10:FF:000004">
    <property type="entry name" value="Acetyltransferase component of pyruvate dehydrogenase complex"/>
    <property type="match status" value="1"/>
</dbReference>
<dbReference type="GO" id="GO:0006086">
    <property type="term" value="P:pyruvate decarboxylation to acetyl-CoA"/>
    <property type="evidence" value="ECO:0007669"/>
    <property type="project" value="UniProtKB-UniRule"/>
</dbReference>
<evidence type="ECO:0000256" key="2">
    <source>
        <dbReference type="ARBA" id="ARBA00011484"/>
    </source>
</evidence>
<dbReference type="EC" id="2.3.1.12" evidence="9"/>
<dbReference type="Proteomes" id="UP000191980">
    <property type="component" value="Unassembled WGS sequence"/>
</dbReference>
<sequence length="540" mass="57402">MTLLTEVKVPDVGDVADIDVIEVLVKVGDIVAKEQTLAVLETDKASMDLPSSAAGIVKTVHINVGDKVSEGALVVTLEASAPESEGTEEVIGVENVKIDIPEKVEAPAVIVPETSVSIIEVKVPDVGDVADIDVIEVLIQTGDSVEKEQTLAVLETDKASMDLPSTHSGIVKDVCVKVGDKVSEGALIVTLEVQSAAEAVTTAAPEQINQAPKPTASVTQNKVVSSPAPGTISASVDRPSGKSAHATPGVRLFARELGVDIRQITQGTGRKGRILKEDVKSFIKQVMTSGVPVQGGAGIPPIPAVDFSQFGEIEEQQLSKIQRLTGQNMSRVWLNLPLVTYHDDADITEMEAFRKALNADKSTEIKVTGLIFIVKALVAAMQHYPKINSSLSPDGQSLFLKKYFNVGIAVDTPNGLVVPVLKDVDKKGIAELTRELSELSEKARNGKLLPADMRGGSITISSLGGIGGKSFTPIVNAPEVAILGVTRSAMQPVWNGTEFVPRLMLPLDLTYDHRVIDGAEGARFMSTLIKYLGDIRRLLL</sequence>
<dbReference type="FunFam" id="2.40.50.100:FF:000009">
    <property type="entry name" value="Acetyltransferase component of pyruvate dehydrogenase complex"/>
    <property type="match status" value="2"/>
</dbReference>
<keyword evidence="5 9" id="KW-0450">Lipoyl</keyword>
<dbReference type="SUPFAM" id="SSF51230">
    <property type="entry name" value="Single hybrid motif"/>
    <property type="match status" value="2"/>
</dbReference>
<comment type="similarity">
    <text evidence="1 9">Belongs to the 2-oxoacid dehydrogenase family.</text>
</comment>
<dbReference type="Pfam" id="PF00364">
    <property type="entry name" value="Biotin_lipoyl"/>
    <property type="match status" value="2"/>
</dbReference>
<evidence type="ECO:0000259" key="11">
    <source>
        <dbReference type="PROSITE" id="PS50968"/>
    </source>
</evidence>
<feature type="domain" description="Lipoyl-binding" evidence="11">
    <location>
        <begin position="4"/>
        <end position="78"/>
    </location>
</feature>
<proteinExistence type="inferred from homology"/>
<evidence type="ECO:0000313" key="14">
    <source>
        <dbReference type="Proteomes" id="UP000191980"/>
    </source>
</evidence>
<comment type="subunit">
    <text evidence="2 9">Forms a 24-polypeptide structural core with octahedral symmetry.</text>
</comment>
<dbReference type="STRING" id="1420851.AU255_13830"/>
<dbReference type="Gene3D" id="4.10.320.10">
    <property type="entry name" value="E3-binding domain"/>
    <property type="match status" value="1"/>
</dbReference>
<dbReference type="InterPro" id="IPR001078">
    <property type="entry name" value="2-oxoacid_DH_actylTfrase"/>
</dbReference>
<dbReference type="AlphaFoldDB" id="A0A1V8M3N3"/>